<feature type="domain" description="Chitin-binding type-1" evidence="11">
    <location>
        <begin position="510"/>
        <end position="555"/>
    </location>
</feature>
<dbReference type="EMBL" id="MU002260">
    <property type="protein sequence ID" value="KAF2787968.1"/>
    <property type="molecule type" value="Genomic_DNA"/>
</dbReference>
<proteinExistence type="predicted"/>
<dbReference type="GO" id="GO:0016810">
    <property type="term" value="F:hydrolase activity, acting on carbon-nitrogen (but not peptide) bonds"/>
    <property type="evidence" value="ECO:0007669"/>
    <property type="project" value="InterPro"/>
</dbReference>
<dbReference type="PROSITE" id="PS51677">
    <property type="entry name" value="NODB"/>
    <property type="match status" value="1"/>
</dbReference>
<evidence type="ECO:0000256" key="4">
    <source>
        <dbReference type="ARBA" id="ARBA00022729"/>
    </source>
</evidence>
<feature type="disulfide bond" evidence="8">
    <location>
        <begin position="90"/>
        <end position="104"/>
    </location>
</feature>
<keyword evidence="4 10" id="KW-0732">Signal</keyword>
<dbReference type="InterPro" id="IPR011330">
    <property type="entry name" value="Glyco_hydro/deAcase_b/a-brl"/>
</dbReference>
<dbReference type="AlphaFoldDB" id="A0A6A6WVN8"/>
<keyword evidence="14" id="KW-1185">Reference proteome</keyword>
<dbReference type="InterPro" id="IPR001002">
    <property type="entry name" value="Chitin-bd_1"/>
</dbReference>
<protein>
    <submittedName>
        <fullName evidence="13">Carbohydrate esterase family 4 protein</fullName>
    </submittedName>
</protein>
<evidence type="ECO:0000256" key="5">
    <source>
        <dbReference type="ARBA" id="ARBA00022801"/>
    </source>
</evidence>
<dbReference type="CDD" id="cd11618">
    <property type="entry name" value="ChtBD1_1"/>
    <property type="match status" value="2"/>
</dbReference>
<evidence type="ECO:0000256" key="7">
    <source>
        <dbReference type="ARBA" id="ARBA00023285"/>
    </source>
</evidence>
<dbReference type="PROSITE" id="PS50941">
    <property type="entry name" value="CHIT_BIND_I_2"/>
    <property type="match status" value="3"/>
</dbReference>
<keyword evidence="5" id="KW-0378">Hydrolase</keyword>
<dbReference type="InterPro" id="IPR018371">
    <property type="entry name" value="Chitin-binding_1_CS"/>
</dbReference>
<evidence type="ECO:0000256" key="10">
    <source>
        <dbReference type="SAM" id="SignalP"/>
    </source>
</evidence>
<keyword evidence="2 8" id="KW-0147">Chitin-binding</keyword>
<dbReference type="SMART" id="SM00270">
    <property type="entry name" value="ChtBD1"/>
    <property type="match status" value="3"/>
</dbReference>
<feature type="disulfide bond" evidence="8">
    <location>
        <begin position="529"/>
        <end position="543"/>
    </location>
</feature>
<sequence length="555" mass="57955">MHFSAALAAVAAVAPLVHAHDGAGPAIPQLIGLNVKDLKARSMLSSIFGRAQHAEIDHHDAHEKRGKLEARQNVDGECGAGKGSCAAGYCCSEAGWCGKTGDYCFSPGCNYAYGPGCPENVTPSGTNTSTIARTKLGSISYGGNGIYECVTPGTVALTYDDGPLANYTDHILNIFKSYNAKATFFVTGNNINKGQIDITASHKASIQRMYAEGHQIASHTWTHLDLSAISAIDRKNQMIKNEMALRNILGFFPTYMRPPYSSCTAESGCEQAMADLGYHVTYFNVDTDDYDQDDPSKIQNSKNWFRGNITAKAATPLTSEWLSIAHDIHAQTAYNLTDYMLSTLTTLGYKAVTVGECLGDPAANWYRSSTGGSVSSSVVSTSTRVSTVVTTTRTSTAATATSTKKVSTDGTCGGTTGNTCQGSTFGNCCSSAGWCGSTTAYCDTGCQSAFGTCTGVSSTVRVSSSTIRSSSSSVRPSSSSVRPSSSSVRSSTTKTSTSAAPTATKKVTTDATCGGTVGYTCQGSTFGNCCSLNGWCGSTAAYCGTGCQKAFGTCT</sequence>
<feature type="chain" id="PRO_5025400488" evidence="10">
    <location>
        <begin position="20"/>
        <end position="555"/>
    </location>
</feature>
<dbReference type="InterPro" id="IPR036861">
    <property type="entry name" value="Endochitinase-like_sf"/>
</dbReference>
<evidence type="ECO:0000256" key="8">
    <source>
        <dbReference type="PROSITE-ProRule" id="PRU00261"/>
    </source>
</evidence>
<keyword evidence="7" id="KW-0170">Cobalt</keyword>
<gene>
    <name evidence="13" type="ORF">K505DRAFT_256573</name>
</gene>
<dbReference type="GO" id="GO:0008061">
    <property type="term" value="F:chitin binding"/>
    <property type="evidence" value="ECO:0007669"/>
    <property type="project" value="UniProtKB-UniRule"/>
</dbReference>
<evidence type="ECO:0000256" key="3">
    <source>
        <dbReference type="ARBA" id="ARBA00022723"/>
    </source>
</evidence>
<organism evidence="13 14">
    <name type="scientific">Melanomma pulvis-pyrius CBS 109.77</name>
    <dbReference type="NCBI Taxonomy" id="1314802"/>
    <lineage>
        <taxon>Eukaryota</taxon>
        <taxon>Fungi</taxon>
        <taxon>Dikarya</taxon>
        <taxon>Ascomycota</taxon>
        <taxon>Pezizomycotina</taxon>
        <taxon>Dothideomycetes</taxon>
        <taxon>Pleosporomycetidae</taxon>
        <taxon>Pleosporales</taxon>
        <taxon>Melanommataceae</taxon>
        <taxon>Melanomma</taxon>
    </lineage>
</organism>
<dbReference type="Pfam" id="PF01522">
    <property type="entry name" value="Polysacc_deac_1"/>
    <property type="match status" value="1"/>
</dbReference>
<feature type="disulfide bond" evidence="8">
    <location>
        <begin position="428"/>
        <end position="442"/>
    </location>
</feature>
<dbReference type="Gene3D" id="3.20.20.370">
    <property type="entry name" value="Glycoside hydrolase/deacetylase"/>
    <property type="match status" value="1"/>
</dbReference>
<feature type="disulfide bond" evidence="8">
    <location>
        <begin position="85"/>
        <end position="97"/>
    </location>
</feature>
<feature type="domain" description="NodB homology" evidence="12">
    <location>
        <begin position="153"/>
        <end position="352"/>
    </location>
</feature>
<feature type="domain" description="Chitin-binding type-1" evidence="11">
    <location>
        <begin position="75"/>
        <end position="119"/>
    </location>
</feature>
<dbReference type="OrthoDB" id="407355at2759"/>
<feature type="domain" description="Chitin-binding type-1" evidence="11">
    <location>
        <begin position="409"/>
        <end position="455"/>
    </location>
</feature>
<dbReference type="InterPro" id="IPR002509">
    <property type="entry name" value="NODB_dom"/>
</dbReference>
<name>A0A6A6WVN8_9PLEO</name>
<dbReference type="Gene3D" id="3.30.60.10">
    <property type="entry name" value="Endochitinase-like"/>
    <property type="match status" value="3"/>
</dbReference>
<dbReference type="Proteomes" id="UP000799757">
    <property type="component" value="Unassembled WGS sequence"/>
</dbReference>
<feature type="region of interest" description="Disordered" evidence="9">
    <location>
        <begin position="465"/>
        <end position="499"/>
    </location>
</feature>
<dbReference type="PANTHER" id="PTHR46471">
    <property type="entry name" value="CHITIN DEACETYLASE"/>
    <property type="match status" value="1"/>
</dbReference>
<evidence type="ECO:0000256" key="9">
    <source>
        <dbReference type="SAM" id="MobiDB-lite"/>
    </source>
</evidence>
<keyword evidence="3" id="KW-0479">Metal-binding</keyword>
<dbReference type="PROSITE" id="PS00026">
    <property type="entry name" value="CHIT_BIND_I_1"/>
    <property type="match status" value="1"/>
</dbReference>
<evidence type="ECO:0000256" key="1">
    <source>
        <dbReference type="ARBA" id="ARBA00001941"/>
    </source>
</evidence>
<evidence type="ECO:0000313" key="14">
    <source>
        <dbReference type="Proteomes" id="UP000799757"/>
    </source>
</evidence>
<evidence type="ECO:0000313" key="13">
    <source>
        <dbReference type="EMBL" id="KAF2787968.1"/>
    </source>
</evidence>
<keyword evidence="6" id="KW-0119">Carbohydrate metabolism</keyword>
<dbReference type="GO" id="GO:0046872">
    <property type="term" value="F:metal ion binding"/>
    <property type="evidence" value="ECO:0007669"/>
    <property type="project" value="UniProtKB-KW"/>
</dbReference>
<evidence type="ECO:0000256" key="6">
    <source>
        <dbReference type="ARBA" id="ARBA00023277"/>
    </source>
</evidence>
<comment type="cofactor">
    <cofactor evidence="1">
        <name>Co(2+)</name>
        <dbReference type="ChEBI" id="CHEBI:48828"/>
    </cofactor>
</comment>
<dbReference type="CDD" id="cd00035">
    <property type="entry name" value="ChtBD1"/>
    <property type="match status" value="1"/>
</dbReference>
<evidence type="ECO:0000256" key="2">
    <source>
        <dbReference type="ARBA" id="ARBA00022669"/>
    </source>
</evidence>
<dbReference type="GO" id="GO:0005975">
    <property type="term" value="P:carbohydrate metabolic process"/>
    <property type="evidence" value="ECO:0007669"/>
    <property type="project" value="InterPro"/>
</dbReference>
<dbReference type="SUPFAM" id="SSF88713">
    <property type="entry name" value="Glycoside hydrolase/deacetylase"/>
    <property type="match status" value="1"/>
</dbReference>
<feature type="signal peptide" evidence="10">
    <location>
        <begin position="1"/>
        <end position="19"/>
    </location>
</feature>
<comment type="caution">
    <text evidence="8">Lacks conserved residue(s) required for the propagation of feature annotation.</text>
</comment>
<keyword evidence="8" id="KW-1015">Disulfide bond</keyword>
<accession>A0A6A6WVN8</accession>
<evidence type="ECO:0000259" key="11">
    <source>
        <dbReference type="PROSITE" id="PS50941"/>
    </source>
</evidence>
<dbReference type="PANTHER" id="PTHR46471:SF4">
    <property type="entry name" value="CHITIN DEACETYLASE"/>
    <property type="match status" value="1"/>
</dbReference>
<dbReference type="CDD" id="cd10951">
    <property type="entry name" value="CE4_ClCDA_like"/>
    <property type="match status" value="1"/>
</dbReference>
<reference evidence="13" key="1">
    <citation type="journal article" date="2020" name="Stud. Mycol.">
        <title>101 Dothideomycetes genomes: a test case for predicting lifestyles and emergence of pathogens.</title>
        <authorList>
            <person name="Haridas S."/>
            <person name="Albert R."/>
            <person name="Binder M."/>
            <person name="Bloem J."/>
            <person name="Labutti K."/>
            <person name="Salamov A."/>
            <person name="Andreopoulos B."/>
            <person name="Baker S."/>
            <person name="Barry K."/>
            <person name="Bills G."/>
            <person name="Bluhm B."/>
            <person name="Cannon C."/>
            <person name="Castanera R."/>
            <person name="Culley D."/>
            <person name="Daum C."/>
            <person name="Ezra D."/>
            <person name="Gonzalez J."/>
            <person name="Henrissat B."/>
            <person name="Kuo A."/>
            <person name="Liang C."/>
            <person name="Lipzen A."/>
            <person name="Lutzoni F."/>
            <person name="Magnuson J."/>
            <person name="Mondo S."/>
            <person name="Nolan M."/>
            <person name="Ohm R."/>
            <person name="Pangilinan J."/>
            <person name="Park H.-J."/>
            <person name="Ramirez L."/>
            <person name="Alfaro M."/>
            <person name="Sun H."/>
            <person name="Tritt A."/>
            <person name="Yoshinaga Y."/>
            <person name="Zwiers L.-H."/>
            <person name="Turgeon B."/>
            <person name="Goodwin S."/>
            <person name="Spatafora J."/>
            <person name="Crous P."/>
            <person name="Grigoriev I."/>
        </authorList>
    </citation>
    <scope>NUCLEOTIDE SEQUENCE</scope>
    <source>
        <strain evidence="13">CBS 109.77</strain>
    </source>
</reference>
<evidence type="ECO:0000259" key="12">
    <source>
        <dbReference type="PROSITE" id="PS51677"/>
    </source>
</evidence>
<dbReference type="SUPFAM" id="SSF57016">
    <property type="entry name" value="Plant lectins/antimicrobial peptides"/>
    <property type="match status" value="3"/>
</dbReference>